<dbReference type="PATRIC" id="fig|294.195.peg.5578"/>
<protein>
    <recommendedName>
        <fullName evidence="1">Endonuclease GajA/Old nuclease/RecF-like AAA domain-containing protein</fullName>
    </recommendedName>
</protein>
<dbReference type="InterPro" id="IPR027417">
    <property type="entry name" value="P-loop_NTPase"/>
</dbReference>
<dbReference type="Proteomes" id="UP000063434">
    <property type="component" value="Unassembled WGS sequence"/>
</dbReference>
<dbReference type="RefSeq" id="WP_060766302.1">
    <property type="nucleotide sequence ID" value="NZ_LCYC01000062.1"/>
</dbReference>
<name>A0A125QD22_PSEFL</name>
<dbReference type="EMBL" id="LCYC01000062">
    <property type="protein sequence ID" value="KWV70542.1"/>
    <property type="molecule type" value="Genomic_DNA"/>
</dbReference>
<dbReference type="Pfam" id="PF13175">
    <property type="entry name" value="AAA_15"/>
    <property type="match status" value="1"/>
</dbReference>
<dbReference type="AlphaFoldDB" id="A0A125QD22"/>
<evidence type="ECO:0000259" key="1">
    <source>
        <dbReference type="Pfam" id="PF13175"/>
    </source>
</evidence>
<gene>
    <name evidence="2" type="ORF">PFL603g_05220</name>
</gene>
<accession>A0A125QD22</accession>
<organism evidence="2 3">
    <name type="scientific">Pseudomonas fluorescens</name>
    <dbReference type="NCBI Taxonomy" id="294"/>
    <lineage>
        <taxon>Bacteria</taxon>
        <taxon>Pseudomonadati</taxon>
        <taxon>Pseudomonadota</taxon>
        <taxon>Gammaproteobacteria</taxon>
        <taxon>Pseudomonadales</taxon>
        <taxon>Pseudomonadaceae</taxon>
        <taxon>Pseudomonas</taxon>
    </lineage>
</organism>
<dbReference type="Gene3D" id="3.40.50.300">
    <property type="entry name" value="P-loop containing nucleotide triphosphate hydrolases"/>
    <property type="match status" value="1"/>
</dbReference>
<evidence type="ECO:0000313" key="3">
    <source>
        <dbReference type="Proteomes" id="UP000063434"/>
    </source>
</evidence>
<dbReference type="InterPro" id="IPR041685">
    <property type="entry name" value="AAA_GajA/Old/RecF-like"/>
</dbReference>
<dbReference type="SUPFAM" id="SSF52540">
    <property type="entry name" value="P-loop containing nucleoside triphosphate hydrolases"/>
    <property type="match status" value="1"/>
</dbReference>
<reference evidence="2 3" key="1">
    <citation type="submission" date="2015-05" db="EMBL/GenBank/DDBJ databases">
        <title>A genomic and transcriptomic approach to investigate the blue pigment phenotype in Pseudomonas fluorescens.</title>
        <authorList>
            <person name="Andreani N.A."/>
            <person name="Cardazzo B."/>
        </authorList>
    </citation>
    <scope>NUCLEOTIDE SEQUENCE [LARGE SCALE GENOMIC DNA]</scope>
    <source>
        <strain evidence="2 3">Ps_40</strain>
    </source>
</reference>
<proteinExistence type="predicted"/>
<comment type="caution">
    <text evidence="2">The sequence shown here is derived from an EMBL/GenBank/DDBJ whole genome shotgun (WGS) entry which is preliminary data.</text>
</comment>
<sequence length="99" mass="11142">MKIRKIVIKNFRGVKALDWNVPTADIFYLIGKGDSSKSTILEAIGYTFHPQWNLALSDSDFYQCKIADPIVIEITIGHLAADFCALNKYGSTYPRCRLA</sequence>
<feature type="domain" description="Endonuclease GajA/Old nuclease/RecF-like AAA" evidence="1">
    <location>
        <begin position="1"/>
        <end position="51"/>
    </location>
</feature>
<evidence type="ECO:0000313" key="2">
    <source>
        <dbReference type="EMBL" id="KWV70542.1"/>
    </source>
</evidence>